<dbReference type="CDD" id="cd18555">
    <property type="entry name" value="ABC_6TM_T1SS_like"/>
    <property type="match status" value="1"/>
</dbReference>
<feature type="domain" description="ABC transporter" evidence="11">
    <location>
        <begin position="493"/>
        <end position="725"/>
    </location>
</feature>
<keyword evidence="4" id="KW-0645">Protease</keyword>
<evidence type="ECO:0000259" key="12">
    <source>
        <dbReference type="PROSITE" id="PS50929"/>
    </source>
</evidence>
<comment type="caution">
    <text evidence="14">The sequence shown here is derived from an EMBL/GenBank/DDBJ whole genome shotgun (WGS) entry which is preliminary data.</text>
</comment>
<evidence type="ECO:0000256" key="9">
    <source>
        <dbReference type="ARBA" id="ARBA00043264"/>
    </source>
</evidence>
<dbReference type="SMART" id="SM00382">
    <property type="entry name" value="AAA"/>
    <property type="match status" value="1"/>
</dbReference>
<keyword evidence="6" id="KW-0653">Protein transport</keyword>
<keyword evidence="7 10" id="KW-1133">Transmembrane helix</keyword>
<evidence type="ECO:0000256" key="3">
    <source>
        <dbReference type="ARBA" id="ARBA00022741"/>
    </source>
</evidence>
<dbReference type="PROSITE" id="PS00211">
    <property type="entry name" value="ABC_TRANSPORTER_1"/>
    <property type="match status" value="1"/>
</dbReference>
<dbReference type="InterPro" id="IPR027417">
    <property type="entry name" value="P-loop_NTPase"/>
</dbReference>
<dbReference type="PANTHER" id="PTHR24221:SF654">
    <property type="entry name" value="ATP-BINDING CASSETTE SUB-FAMILY B MEMBER 6"/>
    <property type="match status" value="1"/>
</dbReference>
<feature type="transmembrane region" description="Helical" evidence="10">
    <location>
        <begin position="291"/>
        <end position="312"/>
    </location>
</feature>
<evidence type="ECO:0000256" key="10">
    <source>
        <dbReference type="SAM" id="Phobius"/>
    </source>
</evidence>
<keyword evidence="8 10" id="KW-0472">Membrane</keyword>
<dbReference type="InterPro" id="IPR017871">
    <property type="entry name" value="ABC_transporter-like_CS"/>
</dbReference>
<keyword evidence="5" id="KW-0067">ATP-binding</keyword>
<protein>
    <submittedName>
        <fullName evidence="14">Peptidase domain-containing ABC transporter</fullName>
    </submittedName>
</protein>
<dbReference type="Pfam" id="PF00005">
    <property type="entry name" value="ABC_tran"/>
    <property type="match status" value="1"/>
</dbReference>
<dbReference type="PROSITE" id="PS50893">
    <property type="entry name" value="ABC_TRANSPORTER_2"/>
    <property type="match status" value="1"/>
</dbReference>
<proteinExistence type="predicted"/>
<dbReference type="Gene3D" id="1.20.1560.10">
    <property type="entry name" value="ABC transporter type 1, transmembrane domain"/>
    <property type="match status" value="1"/>
</dbReference>
<keyword evidence="4" id="KW-0788">Thiol protease</keyword>
<reference evidence="15" key="1">
    <citation type="journal article" date="2019" name="Int. J. Syst. Evol. Microbiol.">
        <title>The Global Catalogue of Microorganisms (GCM) 10K type strain sequencing project: providing services to taxonomists for standard genome sequencing and annotation.</title>
        <authorList>
            <consortium name="The Broad Institute Genomics Platform"/>
            <consortium name="The Broad Institute Genome Sequencing Center for Infectious Disease"/>
            <person name="Wu L."/>
            <person name="Ma J."/>
        </authorList>
    </citation>
    <scope>NUCLEOTIDE SEQUENCE [LARGE SCALE GENOMIC DNA]</scope>
    <source>
        <strain evidence="15">CCUG 54950</strain>
    </source>
</reference>
<dbReference type="Gene3D" id="3.40.50.300">
    <property type="entry name" value="P-loop containing nucleotide triphosphate hydrolases"/>
    <property type="match status" value="1"/>
</dbReference>
<evidence type="ECO:0000313" key="14">
    <source>
        <dbReference type="EMBL" id="MFD1887312.1"/>
    </source>
</evidence>
<dbReference type="SUPFAM" id="SSF90123">
    <property type="entry name" value="ABC transporter transmembrane region"/>
    <property type="match status" value="1"/>
</dbReference>
<evidence type="ECO:0000256" key="6">
    <source>
        <dbReference type="ARBA" id="ARBA00022927"/>
    </source>
</evidence>
<evidence type="ECO:0000259" key="11">
    <source>
        <dbReference type="PROSITE" id="PS50893"/>
    </source>
</evidence>
<dbReference type="PROSITE" id="PS50929">
    <property type="entry name" value="ABC_TM1F"/>
    <property type="match status" value="1"/>
</dbReference>
<evidence type="ECO:0000256" key="5">
    <source>
        <dbReference type="ARBA" id="ARBA00022840"/>
    </source>
</evidence>
<dbReference type="Proteomes" id="UP001597233">
    <property type="component" value="Unassembled WGS sequence"/>
</dbReference>
<evidence type="ECO:0000256" key="1">
    <source>
        <dbReference type="ARBA" id="ARBA00004651"/>
    </source>
</evidence>
<gene>
    <name evidence="14" type="ORF">ACFSC9_17595</name>
</gene>
<sequence>MPLFARKLPVILQLNQYDCGIACLAMLASGLRKKRIETAEFRRDQSLLGRDGASLAVLKQAAAQRGYALKAYRLPTVEEIAQLVKIGPVMVHWNHNHFVVVERYSEQKITIIDPSSGRIDMSPEQFMDSYSGVCVTLEMSEEIVVADDGQAQTTSKRSRKHGLVYKLWTYLRGNKPLIVHIMLLTIVFQILNLAAPFLTQYVIDSSQQQQQLSIPWLGAAVVMSLFLFFGLSLLRMRFIVRLQLHINRALTEKVLRKLFVMPLKFFESSSTGDISARIYNIAVIREVISRLAATFLLDISLLVTFFIVMLAYSPTLSLIVAAGAIVQIVSTMYLLPRIETFTKQEVGSQAQFQAQLIEVLRSVGFIKTIGRTEPIEQQLKDNFGMQLNHFEKRMNYSSMLGAISNSINLSLPLCILVIGMAGLPGNGLTLGALVAFANIAGRFMTPLGSIIGSLESVKMVEEMINRVEHIIGEQEERLNEDQPLPFQPDRHVIQLRDVRFSHNGKQYELNGVDLDIHPFEKVTLIGKTGSGKSTLFKLLAGLYEPASGSIHYGATNSREINLSALREYIGYLVQDTHLFNDTILNNIRYFNEHARMEDIVQAAKDACIHDDIVNMPMGYYTVIGENGVTLSGGQRQRIAIARVLAKKPRILLIDEGTSNLDADTEATILRNLYAKPMTIISITHRQSWLEHADHVYELADGKLRRVSAQESHRTGTLLKGGDAVNGQMM</sequence>
<evidence type="ECO:0000256" key="8">
    <source>
        <dbReference type="ARBA" id="ARBA00023136"/>
    </source>
</evidence>
<evidence type="ECO:0000256" key="2">
    <source>
        <dbReference type="ARBA" id="ARBA00022692"/>
    </source>
</evidence>
<dbReference type="InterPro" id="IPR003439">
    <property type="entry name" value="ABC_transporter-like_ATP-bd"/>
</dbReference>
<dbReference type="Pfam" id="PF00664">
    <property type="entry name" value="ABC_membrane"/>
    <property type="match status" value="1"/>
</dbReference>
<evidence type="ECO:0000256" key="4">
    <source>
        <dbReference type="ARBA" id="ARBA00022807"/>
    </source>
</evidence>
<evidence type="ECO:0000313" key="15">
    <source>
        <dbReference type="Proteomes" id="UP001597233"/>
    </source>
</evidence>
<keyword evidence="4" id="KW-0378">Hydrolase</keyword>
<accession>A0ABW4RMD0</accession>
<feature type="domain" description="Peptidase C39" evidence="13">
    <location>
        <begin position="13"/>
        <end position="137"/>
    </location>
</feature>
<dbReference type="EMBL" id="JBHUEH010000023">
    <property type="protein sequence ID" value="MFD1887312.1"/>
    <property type="molecule type" value="Genomic_DNA"/>
</dbReference>
<keyword evidence="2 10" id="KW-0812">Transmembrane</keyword>
<dbReference type="PROSITE" id="PS50990">
    <property type="entry name" value="PEPTIDASE_C39"/>
    <property type="match status" value="1"/>
</dbReference>
<evidence type="ECO:0000259" key="13">
    <source>
        <dbReference type="PROSITE" id="PS50990"/>
    </source>
</evidence>
<keyword evidence="15" id="KW-1185">Reference proteome</keyword>
<dbReference type="InterPro" id="IPR005074">
    <property type="entry name" value="Peptidase_C39"/>
</dbReference>
<feature type="transmembrane region" description="Helical" evidence="10">
    <location>
        <begin position="177"/>
        <end position="202"/>
    </location>
</feature>
<dbReference type="PANTHER" id="PTHR24221">
    <property type="entry name" value="ATP-BINDING CASSETTE SUB-FAMILY B"/>
    <property type="match status" value="1"/>
</dbReference>
<feature type="transmembrane region" description="Helical" evidence="10">
    <location>
        <begin position="214"/>
        <end position="234"/>
    </location>
</feature>
<feature type="transmembrane region" description="Helical" evidence="10">
    <location>
        <begin position="402"/>
        <end position="423"/>
    </location>
</feature>
<dbReference type="Gene3D" id="3.90.70.10">
    <property type="entry name" value="Cysteine proteinases"/>
    <property type="match status" value="1"/>
</dbReference>
<dbReference type="InterPro" id="IPR039421">
    <property type="entry name" value="Type_1_exporter"/>
</dbReference>
<dbReference type="SUPFAM" id="SSF52540">
    <property type="entry name" value="P-loop containing nucleoside triphosphate hydrolases"/>
    <property type="match status" value="1"/>
</dbReference>
<feature type="domain" description="ABC transmembrane type-1" evidence="12">
    <location>
        <begin position="181"/>
        <end position="459"/>
    </location>
</feature>
<comment type="subcellular location">
    <subcellularLocation>
        <location evidence="1">Cell membrane</location>
        <topology evidence="1">Multi-pass membrane protein</topology>
    </subcellularLocation>
</comment>
<feature type="transmembrane region" description="Helical" evidence="10">
    <location>
        <begin position="318"/>
        <end position="335"/>
    </location>
</feature>
<dbReference type="InterPro" id="IPR036640">
    <property type="entry name" value="ABC1_TM_sf"/>
</dbReference>
<name>A0ABW4RMD0_9BACL</name>
<keyword evidence="6" id="KW-0813">Transport</keyword>
<keyword evidence="9" id="KW-0080">Bacteriocin transport</keyword>
<keyword evidence="3" id="KW-0547">Nucleotide-binding</keyword>
<dbReference type="InterPro" id="IPR011527">
    <property type="entry name" value="ABC1_TM_dom"/>
</dbReference>
<organism evidence="14 15">
    <name type="scientific">Paenibacillus wenxiniae</name>
    <dbReference type="NCBI Taxonomy" id="1636843"/>
    <lineage>
        <taxon>Bacteria</taxon>
        <taxon>Bacillati</taxon>
        <taxon>Bacillota</taxon>
        <taxon>Bacilli</taxon>
        <taxon>Bacillales</taxon>
        <taxon>Paenibacillaceae</taxon>
        <taxon>Paenibacillus</taxon>
    </lineage>
</organism>
<dbReference type="Pfam" id="PF03412">
    <property type="entry name" value="Peptidase_C39"/>
    <property type="match status" value="1"/>
</dbReference>
<evidence type="ECO:0000256" key="7">
    <source>
        <dbReference type="ARBA" id="ARBA00022989"/>
    </source>
</evidence>
<dbReference type="InterPro" id="IPR003593">
    <property type="entry name" value="AAA+_ATPase"/>
</dbReference>
<dbReference type="RefSeq" id="WP_347325195.1">
    <property type="nucleotide sequence ID" value="NZ_JBCGUH010000005.1"/>
</dbReference>